<accession>A0A200I0P2</accession>
<proteinExistence type="predicted"/>
<reference evidence="1 2" key="1">
    <citation type="submission" date="2017-05" db="EMBL/GenBank/DDBJ databases">
        <title>The Genome Sequence of Enterococcus faecium 2D5_DIV0622.</title>
        <authorList>
            <consortium name="The Broad Institute Genomics Platform"/>
            <consortium name="The Broad Institute Genomic Center for Infectious Diseases"/>
            <person name="Earl A."/>
            <person name="Manson A."/>
            <person name="Schwartman J."/>
            <person name="Gilmore M."/>
            <person name="Abouelleil A."/>
            <person name="Cao P."/>
            <person name="Chapman S."/>
            <person name="Cusick C."/>
            <person name="Shea T."/>
            <person name="Young S."/>
            <person name="Neafsey D."/>
            <person name="Nusbaum C."/>
            <person name="Birren B."/>
        </authorList>
    </citation>
    <scope>NUCLEOTIDE SEQUENCE [LARGE SCALE GENOMIC DNA]</scope>
    <source>
        <strain evidence="1 2">2D5_DIV0622</strain>
    </source>
</reference>
<comment type="caution">
    <text evidence="1">The sequence shown here is derived from an EMBL/GenBank/DDBJ whole genome shotgun (WGS) entry which is preliminary data.</text>
</comment>
<evidence type="ECO:0000313" key="1">
    <source>
        <dbReference type="EMBL" id="OUZ18069.1"/>
    </source>
</evidence>
<organism evidence="1 2">
    <name type="scientific">Enterococcus cecorum</name>
    <dbReference type="NCBI Taxonomy" id="44008"/>
    <lineage>
        <taxon>Bacteria</taxon>
        <taxon>Bacillati</taxon>
        <taxon>Bacillota</taxon>
        <taxon>Bacilli</taxon>
        <taxon>Lactobacillales</taxon>
        <taxon>Enterococcaceae</taxon>
        <taxon>Enterococcus</taxon>
    </lineage>
</organism>
<name>A0A200I0P2_9ENTE</name>
<evidence type="ECO:0000313" key="2">
    <source>
        <dbReference type="Proteomes" id="UP000196503"/>
    </source>
</evidence>
<dbReference type="RefSeq" id="WP_256968819.1">
    <property type="nucleotide sequence ID" value="NZ_NIBL01000002.1"/>
</dbReference>
<sequence length="297" mass="35258">MSAIDLNELDAIRLTFIDGATVDVPMKYVDSLKLSAKEFQTIESEEPQLFYETFGIVTLKGCANRGFKVYDQNEQYEGRFTLFERFVDIKTDLRMIECLRERKVIKRYYIHYDLMDIMHFMSRFQKAQVDPDKYVFMISPISEPYRVQDFMSRWYTPVERDEFVEWLDNDAYDFEVDYDEVCAHRFLKKMVEAVDEQSQAGGYVLKADYVEKENTLSADLYYQGKLATDEDFQRLYENPALVNHVIIEYQDVQTAERVEIATNGQYVVFSLVRRLLLACITKIKFSFRFLEHELSLY</sequence>
<dbReference type="AlphaFoldDB" id="A0A200I0P2"/>
<gene>
    <name evidence="1" type="ORF">A5869_001551</name>
</gene>
<dbReference type="EMBL" id="NIBL01000002">
    <property type="protein sequence ID" value="OUZ18069.1"/>
    <property type="molecule type" value="Genomic_DNA"/>
</dbReference>
<dbReference type="Proteomes" id="UP000196503">
    <property type="component" value="Unassembled WGS sequence"/>
</dbReference>
<protein>
    <submittedName>
        <fullName evidence="1">Uncharacterized protein</fullName>
    </submittedName>
</protein>